<dbReference type="PROSITE" id="PS00092">
    <property type="entry name" value="N6_MTASE"/>
    <property type="match status" value="1"/>
</dbReference>
<evidence type="ECO:0000256" key="5">
    <source>
        <dbReference type="HAMAP-Rule" id="MF_02126"/>
    </source>
</evidence>
<dbReference type="GO" id="GO:0003676">
    <property type="term" value="F:nucleic acid binding"/>
    <property type="evidence" value="ECO:0007669"/>
    <property type="project" value="InterPro"/>
</dbReference>
<sequence length="292" mass="32206">MQSIKQVFTSFHNALDDLYGPTESEAIAMLTIGELTGYSRAKIKAFPDDNVPADVEERLPKILGELKTGKPVQYILGSTEFYGISFLVNPSVLIPRPETEELVEWILETCRKPPQSPTSIHLLDIGTGSGCIAVSLKNNLVNAAVSAIDISTEALKTAERNAVMNNAEINFINADVLDTSVTSQLDTFDVIASNPPYVTPADKALMHTNVNNFEPHTALFVPQDDPLLFYRAIADIAAEKLNPGGYLFFEINESYGKETVKLLNTKQFTDIQLRQDMSLRDRMIRATAPLKA</sequence>
<dbReference type="PANTHER" id="PTHR18895">
    <property type="entry name" value="HEMK METHYLTRANSFERASE"/>
    <property type="match status" value="1"/>
</dbReference>
<dbReference type="GO" id="GO:0102559">
    <property type="term" value="F:peptide chain release factor N(5)-glutamine methyltransferase activity"/>
    <property type="evidence" value="ECO:0007669"/>
    <property type="project" value="UniProtKB-EC"/>
</dbReference>
<dbReference type="PANTHER" id="PTHR18895:SF74">
    <property type="entry name" value="MTRF1L RELEASE FACTOR GLUTAMINE METHYLTRANSFERASE"/>
    <property type="match status" value="1"/>
</dbReference>
<dbReference type="InterPro" id="IPR002052">
    <property type="entry name" value="DNA_methylase_N6_adenine_CS"/>
</dbReference>
<evidence type="ECO:0000313" key="8">
    <source>
        <dbReference type="EMBL" id="RFZ84608.1"/>
    </source>
</evidence>
<dbReference type="InterPro" id="IPR040758">
    <property type="entry name" value="PrmC_N"/>
</dbReference>
<dbReference type="Proteomes" id="UP000260823">
    <property type="component" value="Unassembled WGS sequence"/>
</dbReference>
<feature type="domain" description="Release factor glutamine methyltransferase N-terminal" evidence="7">
    <location>
        <begin position="23"/>
        <end position="77"/>
    </location>
</feature>
<dbReference type="AlphaFoldDB" id="A0A3E2NUC7"/>
<dbReference type="InterPro" id="IPR050320">
    <property type="entry name" value="N5-glutamine_MTase"/>
</dbReference>
<evidence type="ECO:0000313" key="9">
    <source>
        <dbReference type="Proteomes" id="UP000260823"/>
    </source>
</evidence>
<comment type="caution">
    <text evidence="5">Lacks conserved residue(s) required for the propagation of feature annotation.</text>
</comment>
<comment type="catalytic activity">
    <reaction evidence="4 5">
        <text>L-glutaminyl-[peptide chain release factor] + S-adenosyl-L-methionine = N(5)-methyl-L-glutaminyl-[peptide chain release factor] + S-adenosyl-L-homocysteine + H(+)</text>
        <dbReference type="Rhea" id="RHEA:42896"/>
        <dbReference type="Rhea" id="RHEA-COMP:10271"/>
        <dbReference type="Rhea" id="RHEA-COMP:10272"/>
        <dbReference type="ChEBI" id="CHEBI:15378"/>
        <dbReference type="ChEBI" id="CHEBI:30011"/>
        <dbReference type="ChEBI" id="CHEBI:57856"/>
        <dbReference type="ChEBI" id="CHEBI:59789"/>
        <dbReference type="ChEBI" id="CHEBI:61891"/>
        <dbReference type="EC" id="2.1.1.297"/>
    </reaction>
</comment>
<name>A0A3E2NUC7_9SPHI</name>
<dbReference type="GO" id="GO:0032259">
    <property type="term" value="P:methylation"/>
    <property type="evidence" value="ECO:0007669"/>
    <property type="project" value="UniProtKB-KW"/>
</dbReference>
<comment type="similarity">
    <text evidence="5">Belongs to the protein N5-glutamine methyltransferase family. PrmC subfamily.</text>
</comment>
<reference evidence="8 9" key="1">
    <citation type="submission" date="2018-08" db="EMBL/GenBank/DDBJ databases">
        <title>Mucilaginibacter terrae sp. nov., isolated from manganese diggings.</title>
        <authorList>
            <person name="Huang Y."/>
            <person name="Zhou Z."/>
        </authorList>
    </citation>
    <scope>NUCLEOTIDE SEQUENCE [LARGE SCALE GENOMIC DNA]</scope>
    <source>
        <strain evidence="8 9">ZH6</strain>
    </source>
</reference>
<gene>
    <name evidence="5 8" type="primary">prmC</name>
    <name evidence="8" type="ORF">DYU05_03060</name>
</gene>
<feature type="binding site" evidence="5">
    <location>
        <position position="149"/>
    </location>
    <ligand>
        <name>S-adenosyl-L-methionine</name>
        <dbReference type="ChEBI" id="CHEBI:59789"/>
    </ligand>
</feature>
<evidence type="ECO:0000259" key="6">
    <source>
        <dbReference type="Pfam" id="PF05175"/>
    </source>
</evidence>
<dbReference type="NCBIfam" id="TIGR00536">
    <property type="entry name" value="hemK_fam"/>
    <property type="match status" value="1"/>
</dbReference>
<keyword evidence="1 5" id="KW-0489">Methyltransferase</keyword>
<evidence type="ECO:0000256" key="1">
    <source>
        <dbReference type="ARBA" id="ARBA00022603"/>
    </source>
</evidence>
<organism evidence="8 9">
    <name type="scientific">Mucilaginibacter terrenus</name>
    <dbReference type="NCBI Taxonomy" id="2482727"/>
    <lineage>
        <taxon>Bacteria</taxon>
        <taxon>Pseudomonadati</taxon>
        <taxon>Bacteroidota</taxon>
        <taxon>Sphingobacteriia</taxon>
        <taxon>Sphingobacteriales</taxon>
        <taxon>Sphingobacteriaceae</taxon>
        <taxon>Mucilaginibacter</taxon>
    </lineage>
</organism>
<evidence type="ECO:0000256" key="4">
    <source>
        <dbReference type="ARBA" id="ARBA00048391"/>
    </source>
</evidence>
<keyword evidence="9" id="KW-1185">Reference proteome</keyword>
<feature type="binding site" evidence="5">
    <location>
        <position position="194"/>
    </location>
    <ligand>
        <name>S-adenosyl-L-methionine</name>
        <dbReference type="ChEBI" id="CHEBI:59789"/>
    </ligand>
</feature>
<evidence type="ECO:0000256" key="2">
    <source>
        <dbReference type="ARBA" id="ARBA00022679"/>
    </source>
</evidence>
<dbReference type="Gene3D" id="1.10.8.10">
    <property type="entry name" value="DNA helicase RuvA subunit, C-terminal domain"/>
    <property type="match status" value="1"/>
</dbReference>
<feature type="domain" description="Methyltransferase small" evidence="6">
    <location>
        <begin position="118"/>
        <end position="202"/>
    </location>
</feature>
<dbReference type="Gene3D" id="3.40.50.150">
    <property type="entry name" value="Vaccinia Virus protein VP39"/>
    <property type="match status" value="1"/>
</dbReference>
<keyword evidence="2 5" id="KW-0808">Transferase</keyword>
<evidence type="ECO:0000256" key="3">
    <source>
        <dbReference type="ARBA" id="ARBA00022691"/>
    </source>
</evidence>
<dbReference type="InterPro" id="IPR004556">
    <property type="entry name" value="HemK-like"/>
</dbReference>
<dbReference type="Pfam" id="PF05175">
    <property type="entry name" value="MTS"/>
    <property type="match status" value="1"/>
</dbReference>
<dbReference type="Pfam" id="PF17827">
    <property type="entry name" value="PrmC_N"/>
    <property type="match status" value="1"/>
</dbReference>
<evidence type="ECO:0000259" key="7">
    <source>
        <dbReference type="Pfam" id="PF17827"/>
    </source>
</evidence>
<feature type="binding site" evidence="5">
    <location>
        <begin position="194"/>
        <end position="197"/>
    </location>
    <ligand>
        <name>substrate</name>
    </ligand>
</feature>
<feature type="binding site" evidence="5">
    <location>
        <begin position="126"/>
        <end position="130"/>
    </location>
    <ligand>
        <name>S-adenosyl-L-methionine</name>
        <dbReference type="ChEBI" id="CHEBI:59789"/>
    </ligand>
</feature>
<dbReference type="SUPFAM" id="SSF53335">
    <property type="entry name" value="S-adenosyl-L-methionine-dependent methyltransferases"/>
    <property type="match status" value="1"/>
</dbReference>
<dbReference type="HAMAP" id="MF_02126">
    <property type="entry name" value="RF_methyltr_PrmC"/>
    <property type="match status" value="1"/>
</dbReference>
<comment type="function">
    <text evidence="5">Methylates the class 1 translation termination release factors RF1/PrfA and RF2/PrfB on the glutamine residue of the universally conserved GGQ motif.</text>
</comment>
<dbReference type="InterPro" id="IPR019874">
    <property type="entry name" value="RF_methyltr_PrmC"/>
</dbReference>
<accession>A0A3E2NUC7</accession>
<dbReference type="EMBL" id="QWDE01000001">
    <property type="protein sequence ID" value="RFZ84608.1"/>
    <property type="molecule type" value="Genomic_DNA"/>
</dbReference>
<dbReference type="EC" id="2.1.1.297" evidence="5"/>
<dbReference type="InterPro" id="IPR029063">
    <property type="entry name" value="SAM-dependent_MTases_sf"/>
</dbReference>
<dbReference type="RefSeq" id="WP_117381505.1">
    <property type="nucleotide sequence ID" value="NZ_QWDE01000001.1"/>
</dbReference>
<comment type="caution">
    <text evidence="8">The sequence shown here is derived from an EMBL/GenBank/DDBJ whole genome shotgun (WGS) entry which is preliminary data.</text>
</comment>
<proteinExistence type="inferred from homology"/>
<dbReference type="OrthoDB" id="9800643at2"/>
<dbReference type="NCBIfam" id="TIGR03534">
    <property type="entry name" value="RF_mod_PrmC"/>
    <property type="match status" value="1"/>
</dbReference>
<dbReference type="InterPro" id="IPR007848">
    <property type="entry name" value="Small_mtfrase_dom"/>
</dbReference>
<keyword evidence="3 5" id="KW-0949">S-adenosyl-L-methionine</keyword>
<protein>
    <recommendedName>
        <fullName evidence="5">Release factor glutamine methyltransferase</fullName>
        <shortName evidence="5">RF MTase</shortName>
        <ecNumber evidence="5">2.1.1.297</ecNumber>
    </recommendedName>
    <alternativeName>
        <fullName evidence="5">N5-glutamine methyltransferase PrmC</fullName>
    </alternativeName>
    <alternativeName>
        <fullName evidence="5">Protein-(glutamine-N5) MTase PrmC</fullName>
    </alternativeName>
    <alternativeName>
        <fullName evidence="5">Protein-glutamine N-methyltransferase PrmC</fullName>
    </alternativeName>
</protein>
<dbReference type="CDD" id="cd02440">
    <property type="entry name" value="AdoMet_MTases"/>
    <property type="match status" value="1"/>
</dbReference>